<proteinExistence type="predicted"/>
<accession>A0A0A8YNZ8</accession>
<sequence length="17" mass="1774">MSGAILLGSLITKKLKT</sequence>
<dbReference type="EMBL" id="GBRH01269331">
    <property type="protein sequence ID" value="JAD28564.1"/>
    <property type="molecule type" value="Transcribed_RNA"/>
</dbReference>
<evidence type="ECO:0000313" key="1">
    <source>
        <dbReference type="EMBL" id="JAD28564.1"/>
    </source>
</evidence>
<reference evidence="1" key="2">
    <citation type="journal article" date="2015" name="Data Brief">
        <title>Shoot transcriptome of the giant reed, Arundo donax.</title>
        <authorList>
            <person name="Barrero R.A."/>
            <person name="Guerrero F.D."/>
            <person name="Moolhuijzen P."/>
            <person name="Goolsby J.A."/>
            <person name="Tidwell J."/>
            <person name="Bellgard S.E."/>
            <person name="Bellgard M.I."/>
        </authorList>
    </citation>
    <scope>NUCLEOTIDE SEQUENCE</scope>
    <source>
        <tissue evidence="1">Shoot tissue taken approximately 20 cm above the soil surface</tissue>
    </source>
</reference>
<protein>
    <submittedName>
        <fullName evidence="1">Uncharacterized protein</fullName>
    </submittedName>
</protein>
<reference evidence="1" key="1">
    <citation type="submission" date="2014-09" db="EMBL/GenBank/DDBJ databases">
        <authorList>
            <person name="Magalhaes I.L.F."/>
            <person name="Oliveira U."/>
            <person name="Santos F.R."/>
            <person name="Vidigal T.H.D.A."/>
            <person name="Brescovit A.D."/>
            <person name="Santos A.J."/>
        </authorList>
    </citation>
    <scope>NUCLEOTIDE SEQUENCE</scope>
    <source>
        <tissue evidence="1">Shoot tissue taken approximately 20 cm above the soil surface</tissue>
    </source>
</reference>
<organism evidence="1">
    <name type="scientific">Arundo donax</name>
    <name type="common">Giant reed</name>
    <name type="synonym">Donax arundinaceus</name>
    <dbReference type="NCBI Taxonomy" id="35708"/>
    <lineage>
        <taxon>Eukaryota</taxon>
        <taxon>Viridiplantae</taxon>
        <taxon>Streptophyta</taxon>
        <taxon>Embryophyta</taxon>
        <taxon>Tracheophyta</taxon>
        <taxon>Spermatophyta</taxon>
        <taxon>Magnoliopsida</taxon>
        <taxon>Liliopsida</taxon>
        <taxon>Poales</taxon>
        <taxon>Poaceae</taxon>
        <taxon>PACMAD clade</taxon>
        <taxon>Arundinoideae</taxon>
        <taxon>Arundineae</taxon>
        <taxon>Arundo</taxon>
    </lineage>
</organism>
<name>A0A0A8YNZ8_ARUDO</name>
<dbReference type="AlphaFoldDB" id="A0A0A8YNZ8"/>